<dbReference type="Proteomes" id="UP000275910">
    <property type="component" value="Unassembled WGS sequence"/>
</dbReference>
<evidence type="ECO:0000313" key="2">
    <source>
        <dbReference type="EMBL" id="ROU07536.1"/>
    </source>
</evidence>
<dbReference type="AlphaFoldDB" id="A0A3N2RJN0"/>
<keyword evidence="1" id="KW-0732">Signal</keyword>
<dbReference type="EMBL" id="RCTY01000021">
    <property type="protein sequence ID" value="ROU07536.1"/>
    <property type="molecule type" value="Genomic_DNA"/>
</dbReference>
<organism evidence="2 3">
    <name type="scientific">Lysobacter enzymogenes</name>
    <dbReference type="NCBI Taxonomy" id="69"/>
    <lineage>
        <taxon>Bacteria</taxon>
        <taxon>Pseudomonadati</taxon>
        <taxon>Pseudomonadota</taxon>
        <taxon>Gammaproteobacteria</taxon>
        <taxon>Lysobacterales</taxon>
        <taxon>Lysobacteraceae</taxon>
        <taxon>Lysobacter</taxon>
    </lineage>
</organism>
<evidence type="ECO:0000256" key="1">
    <source>
        <dbReference type="SAM" id="SignalP"/>
    </source>
</evidence>
<proteinExistence type="predicted"/>
<feature type="signal peptide" evidence="1">
    <location>
        <begin position="1"/>
        <end position="33"/>
    </location>
</feature>
<evidence type="ECO:0000313" key="3">
    <source>
        <dbReference type="Proteomes" id="UP000275910"/>
    </source>
</evidence>
<sequence>MAPRSPALPIANVLASALLAAVAMYTAAPVSCAQPGHPGPLHPVHVFLDRAGARLERSYPQLMQWSPARWVSPRRIDCRCTQPVAPAAPAPAPAAAALRWPSHLRQALQALPWAG</sequence>
<dbReference type="RefSeq" id="WP_123647014.1">
    <property type="nucleotide sequence ID" value="NZ_RCTY01000021.1"/>
</dbReference>
<reference evidence="2 3" key="1">
    <citation type="submission" date="2018-10" db="EMBL/GenBank/DDBJ databases">
        <title>The genome of Lysobacter enzymogenes OH11.</title>
        <authorList>
            <person name="Liu F."/>
            <person name="Zhao Y."/>
            <person name="Qian G."/>
            <person name="Chen Y."/>
            <person name="Xu H."/>
        </authorList>
    </citation>
    <scope>NUCLEOTIDE SEQUENCE [LARGE SCALE GENOMIC DNA]</scope>
    <source>
        <strain evidence="2 3">OH11</strain>
    </source>
</reference>
<comment type="caution">
    <text evidence="2">The sequence shown here is derived from an EMBL/GenBank/DDBJ whole genome shotgun (WGS) entry which is preliminary data.</text>
</comment>
<protein>
    <recommendedName>
        <fullName evidence="4">Lipoprotein</fullName>
    </recommendedName>
</protein>
<name>A0A3N2RJN0_LYSEN</name>
<evidence type="ECO:0008006" key="4">
    <source>
        <dbReference type="Google" id="ProtNLM"/>
    </source>
</evidence>
<accession>A0A3N2RJN0</accession>
<feature type="chain" id="PRO_5018144613" description="Lipoprotein" evidence="1">
    <location>
        <begin position="34"/>
        <end position="115"/>
    </location>
</feature>
<gene>
    <name evidence="2" type="ORF">D9T17_08360</name>
</gene>